<evidence type="ECO:0000256" key="2">
    <source>
        <dbReference type="SAM" id="Phobius"/>
    </source>
</evidence>
<evidence type="ECO:0000256" key="1">
    <source>
        <dbReference type="SAM" id="Coils"/>
    </source>
</evidence>
<gene>
    <name evidence="3" type="ORF">SD10_10340</name>
</gene>
<feature type="transmembrane region" description="Helical" evidence="2">
    <location>
        <begin position="206"/>
        <end position="225"/>
    </location>
</feature>
<feature type="transmembrane region" description="Helical" evidence="2">
    <location>
        <begin position="231"/>
        <end position="252"/>
    </location>
</feature>
<keyword evidence="2" id="KW-1133">Transmembrane helix</keyword>
<dbReference type="Proteomes" id="UP000033054">
    <property type="component" value="Chromosome"/>
</dbReference>
<dbReference type="PATRIC" id="fig|1379870.5.peg.2249"/>
<dbReference type="AlphaFoldDB" id="A0A0E3V7A4"/>
<dbReference type="EMBL" id="CP010429">
    <property type="protein sequence ID" value="AKD55246.1"/>
    <property type="molecule type" value="Genomic_DNA"/>
</dbReference>
<keyword evidence="2" id="KW-0812">Transmembrane</keyword>
<evidence type="ECO:0000313" key="3">
    <source>
        <dbReference type="EMBL" id="AKD55246.1"/>
    </source>
</evidence>
<keyword evidence="4" id="KW-1185">Reference proteome</keyword>
<dbReference type="KEGG" id="srd:SD10_10340"/>
<sequence length="354" mass="39698">MTFFQRLRRSLSAAPAPPAPVVTPAPLAIVSVSQPPVLSTQPGTTRSAYTPEPLPAWLADEDSLRDEGVLFGLSEARPDGKVAQIRAFFARQTAPFDEMVDESTERIGELNLFIEQRENRITTLRDQINELLAREPRPNNLIRTVVSLVLSLGVCVCNFYLIDETLRPLFPNRLIAVGVFLAGMFNLFSRTSFLYEDGPQLSVRRILAETGLPLAASVFVLVQALQSQSTGQAIALFSFVFFLFLLAGNLFLSNLVALQTALANIDANRQSIQTKAQRLPGWQAEIDRLNQEVDTLRIQKWPLVTALNHTQAQITQLNTRRDELVNLFVSEFELARSLRDRLSEQQRNSMLNYE</sequence>
<dbReference type="HOGENOM" id="CLU_060106_0_0_10"/>
<protein>
    <submittedName>
        <fullName evidence="3">Uncharacterized protein</fullName>
    </submittedName>
</protein>
<dbReference type="STRING" id="1379870.SD10_10340"/>
<feature type="transmembrane region" description="Helical" evidence="2">
    <location>
        <begin position="141"/>
        <end position="162"/>
    </location>
</feature>
<feature type="coiled-coil region" evidence="1">
    <location>
        <begin position="279"/>
        <end position="327"/>
    </location>
</feature>
<proteinExistence type="predicted"/>
<reference evidence="3 4" key="1">
    <citation type="journal article" date="2014" name="Curr. Microbiol.">
        <title>Spirosoma radiotolerans sp. nov., a gamma-radiation-resistant bacterium isolated from gamma ray-irradiated soil.</title>
        <authorList>
            <person name="Lee J.J."/>
            <person name="Srinivasan S."/>
            <person name="Lim S."/>
            <person name="Joe M."/>
            <person name="Im S."/>
            <person name="Bae S.I."/>
            <person name="Park K.R."/>
            <person name="Han J.H."/>
            <person name="Park S.H."/>
            <person name="Joo B.M."/>
            <person name="Park S.J."/>
            <person name="Kim M.K."/>
        </authorList>
    </citation>
    <scope>NUCLEOTIDE SEQUENCE [LARGE SCALE GENOMIC DNA]</scope>
    <source>
        <strain evidence="3 4">DG5A</strain>
    </source>
</reference>
<evidence type="ECO:0000313" key="4">
    <source>
        <dbReference type="Proteomes" id="UP000033054"/>
    </source>
</evidence>
<dbReference type="OrthoDB" id="937423at2"/>
<feature type="transmembrane region" description="Helical" evidence="2">
    <location>
        <begin position="174"/>
        <end position="194"/>
    </location>
</feature>
<keyword evidence="2" id="KW-0472">Membrane</keyword>
<keyword evidence="1" id="KW-0175">Coiled coil</keyword>
<accession>A0A0E3V7A4</accession>
<name>A0A0E3V7A4_9BACT</name>
<organism evidence="3 4">
    <name type="scientific">Spirosoma radiotolerans</name>
    <dbReference type="NCBI Taxonomy" id="1379870"/>
    <lineage>
        <taxon>Bacteria</taxon>
        <taxon>Pseudomonadati</taxon>
        <taxon>Bacteroidota</taxon>
        <taxon>Cytophagia</taxon>
        <taxon>Cytophagales</taxon>
        <taxon>Cytophagaceae</taxon>
        <taxon>Spirosoma</taxon>
    </lineage>
</organism>